<name>A0A6V8N5S3_9BACT</name>
<comment type="caution">
    <text evidence="1">The sequence shown here is derived from an EMBL/GenBank/DDBJ whole genome shotgun (WGS) entry which is preliminary data.</text>
</comment>
<evidence type="ECO:0000313" key="2">
    <source>
        <dbReference type="Proteomes" id="UP000587586"/>
    </source>
</evidence>
<dbReference type="EMBL" id="BLXZ01000003">
    <property type="protein sequence ID" value="GFO67912.1"/>
    <property type="molecule type" value="Genomic_DNA"/>
</dbReference>
<proteinExistence type="predicted"/>
<evidence type="ECO:0000313" key="1">
    <source>
        <dbReference type="EMBL" id="GFO67912.1"/>
    </source>
</evidence>
<sequence length="208" mass="23104">MIEATQIPEGFRENAKGALVPVKTIRESDLVIDQFVSGAAAEWLALQQQMREFKEQLFADFNALLDLIAEKYHVKKGKKNGMKGNVTLFTFDGKYKLLVAISDAITFGPELQAAKALISECLTVWTENSGSELKTIVNAAFAVDSQGQVNVGRILSLRRYSIDNEQWRRAMTAISDAITVVGSKEYVRLYQRNEVGAYLPIPLDIASL</sequence>
<keyword evidence="2" id="KW-1185">Reference proteome</keyword>
<dbReference type="AlphaFoldDB" id="A0A6V8N5S3"/>
<gene>
    <name evidence="1" type="ORF">GMLC_14910</name>
</gene>
<dbReference type="RefSeq" id="WP_183360452.1">
    <property type="nucleotide sequence ID" value="NZ_BLXZ01000003.1"/>
</dbReference>
<dbReference type="Proteomes" id="UP000587586">
    <property type="component" value="Unassembled WGS sequence"/>
</dbReference>
<accession>A0A6V8N5S3</accession>
<organism evidence="1 2">
    <name type="scientific">Geomonas limicola</name>
    <dbReference type="NCBI Taxonomy" id="2740186"/>
    <lineage>
        <taxon>Bacteria</taxon>
        <taxon>Pseudomonadati</taxon>
        <taxon>Thermodesulfobacteriota</taxon>
        <taxon>Desulfuromonadia</taxon>
        <taxon>Geobacterales</taxon>
        <taxon>Geobacteraceae</taxon>
        <taxon>Geomonas</taxon>
    </lineage>
</organism>
<protein>
    <submittedName>
        <fullName evidence="1">Sulfate transporter</fullName>
    </submittedName>
</protein>
<dbReference type="Pfam" id="PF11363">
    <property type="entry name" value="DUF3164"/>
    <property type="match status" value="1"/>
</dbReference>
<reference evidence="2" key="1">
    <citation type="submission" date="2020-06" db="EMBL/GenBank/DDBJ databases">
        <title>Draft genomic sequecing of Geomonas sp. Red745.</title>
        <authorList>
            <person name="Itoh H."/>
            <person name="Xu Z.X."/>
            <person name="Ushijima N."/>
            <person name="Masuda Y."/>
            <person name="Shiratori Y."/>
            <person name="Senoo K."/>
        </authorList>
    </citation>
    <scope>NUCLEOTIDE SEQUENCE [LARGE SCALE GENOMIC DNA]</scope>
    <source>
        <strain evidence="2">Red745</strain>
    </source>
</reference>
<dbReference type="InterPro" id="IPR021505">
    <property type="entry name" value="Phage_B3_Orf6"/>
</dbReference>